<comment type="caution">
    <text evidence="1">The sequence shown here is derived from an EMBL/GenBank/DDBJ whole genome shotgun (WGS) entry which is preliminary data.</text>
</comment>
<gene>
    <name evidence="1" type="primary">PLEST006682</name>
    <name evidence="1" type="ORF">PLESTB_000176800</name>
</gene>
<evidence type="ECO:0000313" key="2">
    <source>
        <dbReference type="Proteomes" id="UP001165080"/>
    </source>
</evidence>
<keyword evidence="2" id="KW-1185">Reference proteome</keyword>
<evidence type="ECO:0000313" key="1">
    <source>
        <dbReference type="EMBL" id="GLC49048.1"/>
    </source>
</evidence>
<proteinExistence type="predicted"/>
<reference evidence="1 2" key="1">
    <citation type="journal article" date="2023" name="Commun. Biol.">
        <title>Reorganization of the ancestral sex-determining regions during the evolution of trioecy in Pleodorina starrii.</title>
        <authorList>
            <person name="Takahashi K."/>
            <person name="Suzuki S."/>
            <person name="Kawai-Toyooka H."/>
            <person name="Yamamoto K."/>
            <person name="Hamaji T."/>
            <person name="Ootsuki R."/>
            <person name="Yamaguchi H."/>
            <person name="Kawachi M."/>
            <person name="Higashiyama T."/>
            <person name="Nozaki H."/>
        </authorList>
    </citation>
    <scope>NUCLEOTIDE SEQUENCE [LARGE SCALE GENOMIC DNA]</scope>
    <source>
        <strain evidence="1 2">NIES-4479</strain>
    </source>
</reference>
<accession>A0A9W6EXL3</accession>
<dbReference type="AlphaFoldDB" id="A0A9W6EXL3"/>
<dbReference type="EMBL" id="BRXU01000002">
    <property type="protein sequence ID" value="GLC49048.1"/>
    <property type="molecule type" value="Genomic_DNA"/>
</dbReference>
<protein>
    <submittedName>
        <fullName evidence="1">Uncharacterized protein</fullName>
    </submittedName>
</protein>
<sequence length="100" mass="11263">MVAAVAAQEARGHGSFYRWWAFRSRLLPACIPLPRNIAPDVLHHTTTPHRLDTRFLGEIKPAPRQQGASRRLHRRCGRLETSPGGDAMLAALILFLRVRC</sequence>
<organism evidence="1 2">
    <name type="scientific">Pleodorina starrii</name>
    <dbReference type="NCBI Taxonomy" id="330485"/>
    <lineage>
        <taxon>Eukaryota</taxon>
        <taxon>Viridiplantae</taxon>
        <taxon>Chlorophyta</taxon>
        <taxon>core chlorophytes</taxon>
        <taxon>Chlorophyceae</taxon>
        <taxon>CS clade</taxon>
        <taxon>Chlamydomonadales</taxon>
        <taxon>Volvocaceae</taxon>
        <taxon>Pleodorina</taxon>
    </lineage>
</organism>
<name>A0A9W6EXL3_9CHLO</name>
<dbReference type="Proteomes" id="UP001165080">
    <property type="component" value="Unassembled WGS sequence"/>
</dbReference>